<feature type="transmembrane region" description="Helical" evidence="1">
    <location>
        <begin position="224"/>
        <end position="242"/>
    </location>
</feature>
<feature type="transmembrane region" description="Helical" evidence="1">
    <location>
        <begin position="170"/>
        <end position="190"/>
    </location>
</feature>
<keyword evidence="1" id="KW-0812">Transmembrane</keyword>
<keyword evidence="1" id="KW-0472">Membrane</keyword>
<dbReference type="EMBL" id="JAGIOO010000001">
    <property type="protein sequence ID" value="MBP2473400.1"/>
    <property type="molecule type" value="Genomic_DNA"/>
</dbReference>
<reference evidence="2 3" key="1">
    <citation type="submission" date="2021-03" db="EMBL/GenBank/DDBJ databases">
        <title>Sequencing the genomes of 1000 actinobacteria strains.</title>
        <authorList>
            <person name="Klenk H.-P."/>
        </authorList>
    </citation>
    <scope>NUCLEOTIDE SEQUENCE [LARGE SCALE GENOMIC DNA]</scope>
    <source>
        <strain evidence="2 3">DSM 44580</strain>
    </source>
</reference>
<dbReference type="Proteomes" id="UP001519363">
    <property type="component" value="Unassembled WGS sequence"/>
</dbReference>
<organism evidence="2 3">
    <name type="scientific">Crossiella equi</name>
    <dbReference type="NCBI Taxonomy" id="130796"/>
    <lineage>
        <taxon>Bacteria</taxon>
        <taxon>Bacillati</taxon>
        <taxon>Actinomycetota</taxon>
        <taxon>Actinomycetes</taxon>
        <taxon>Pseudonocardiales</taxon>
        <taxon>Pseudonocardiaceae</taxon>
        <taxon>Crossiella</taxon>
    </lineage>
</organism>
<feature type="transmembrane region" description="Helical" evidence="1">
    <location>
        <begin position="135"/>
        <end position="158"/>
    </location>
</feature>
<keyword evidence="3" id="KW-1185">Reference proteome</keyword>
<accession>A0ABS5A9Y0</accession>
<proteinExistence type="predicted"/>
<feature type="transmembrane region" description="Helical" evidence="1">
    <location>
        <begin position="109"/>
        <end position="129"/>
    </location>
</feature>
<comment type="caution">
    <text evidence="2">The sequence shown here is derived from an EMBL/GenBank/DDBJ whole genome shotgun (WGS) entry which is preliminary data.</text>
</comment>
<keyword evidence="1" id="KW-1133">Transmembrane helix</keyword>
<feature type="transmembrane region" description="Helical" evidence="1">
    <location>
        <begin position="428"/>
        <end position="451"/>
    </location>
</feature>
<gene>
    <name evidence="2" type="ORF">JOF53_002272</name>
</gene>
<evidence type="ECO:0000313" key="3">
    <source>
        <dbReference type="Proteomes" id="UP001519363"/>
    </source>
</evidence>
<feature type="transmembrane region" description="Helical" evidence="1">
    <location>
        <begin position="457"/>
        <end position="482"/>
    </location>
</feature>
<feature type="transmembrane region" description="Helical" evidence="1">
    <location>
        <begin position="293"/>
        <end position="315"/>
    </location>
</feature>
<feature type="transmembrane region" description="Helical" evidence="1">
    <location>
        <begin position="254"/>
        <end position="273"/>
    </location>
</feature>
<evidence type="ECO:0000313" key="2">
    <source>
        <dbReference type="EMBL" id="MBP2473400.1"/>
    </source>
</evidence>
<feature type="transmembrane region" description="Helical" evidence="1">
    <location>
        <begin position="368"/>
        <end position="391"/>
    </location>
</feature>
<feature type="transmembrane region" description="Helical" evidence="1">
    <location>
        <begin position="403"/>
        <end position="421"/>
    </location>
</feature>
<dbReference type="RefSeq" id="WP_086789409.1">
    <property type="nucleotide sequence ID" value="NZ_JAGIOO010000001.1"/>
</dbReference>
<protein>
    <submittedName>
        <fullName evidence="2">Uncharacterized protein</fullName>
    </submittedName>
</protein>
<feature type="transmembrane region" description="Helical" evidence="1">
    <location>
        <begin position="196"/>
        <end position="219"/>
    </location>
</feature>
<name>A0ABS5A9Y0_9PSEU</name>
<feature type="transmembrane region" description="Helical" evidence="1">
    <location>
        <begin position="321"/>
        <end position="345"/>
    </location>
</feature>
<sequence length="485" mass="50404">MSAGTLPEFEPVVLGGATETLPDVRTLEIPPKLRELAHRFESLCAGAVDPLEVAAGLEADGLSDQAVKARYGFPTVFDLAEELFRLLPRAPEEPAPQPEVWVTNPKLHLLRGVLFALPGLGYTAATPLLVQPAALAVLVGSLVLSWTMSQGLSYLGYVRLGLGRTDAAHGVLRQGLVVCTVLVTGVSAVLASFTDAGWAVLALGVGQGVYLLAATVLLVRGCELLLLGALAPGVLAGGLHLVAGHRFLPHWAELLGLAGSVLLTVGFALWRTWPTKPVKGSLAPSRTELRNALPHGLFGLCAAGLLALPVVWAVLPGAPSVPGAALAALPVSLSMGFAEWCLFAYRRRMGRLMRETTKLSTFARRSKLVLVSALGRYLLSAAALCAVVLFAVPGAFPGAVPTYAAYLALGGALFLALLVQACGLNTVALLACAAALSAELAFTFSGAALIWPTATAWVQLGVGVALLLVLLCHAAVAMSSAVRHR</sequence>
<evidence type="ECO:0000256" key="1">
    <source>
        <dbReference type="SAM" id="Phobius"/>
    </source>
</evidence>